<dbReference type="Proteomes" id="UP001208570">
    <property type="component" value="Unassembled WGS sequence"/>
</dbReference>
<proteinExistence type="predicted"/>
<keyword evidence="1" id="KW-0472">Membrane</keyword>
<dbReference type="GO" id="GO:0006044">
    <property type="term" value="P:N-acetylglucosamine metabolic process"/>
    <property type="evidence" value="ECO:0007669"/>
    <property type="project" value="TreeGrafter"/>
</dbReference>
<gene>
    <name evidence="2" type="ORF">LSH36_1881g00000</name>
</gene>
<evidence type="ECO:0000313" key="2">
    <source>
        <dbReference type="EMBL" id="KAK2139293.1"/>
    </source>
</evidence>
<name>A0AAD9IRN4_9ANNE</name>
<keyword evidence="1" id="KW-0812">Transmembrane</keyword>
<accession>A0AAD9IRN4</accession>
<organism evidence="2 3">
    <name type="scientific">Paralvinella palmiformis</name>
    <dbReference type="NCBI Taxonomy" id="53620"/>
    <lineage>
        <taxon>Eukaryota</taxon>
        <taxon>Metazoa</taxon>
        <taxon>Spiralia</taxon>
        <taxon>Lophotrochozoa</taxon>
        <taxon>Annelida</taxon>
        <taxon>Polychaeta</taxon>
        <taxon>Sedentaria</taxon>
        <taxon>Canalipalpata</taxon>
        <taxon>Terebellida</taxon>
        <taxon>Terebelliformia</taxon>
        <taxon>Alvinellidae</taxon>
        <taxon>Paralvinella</taxon>
    </lineage>
</organism>
<dbReference type="Pfam" id="PF04724">
    <property type="entry name" value="Glyco_transf_17"/>
    <property type="match status" value="1"/>
</dbReference>
<keyword evidence="3" id="KW-1185">Reference proteome</keyword>
<dbReference type="AlphaFoldDB" id="A0AAD9IRN4"/>
<feature type="transmembrane region" description="Helical" evidence="1">
    <location>
        <begin position="72"/>
        <end position="92"/>
    </location>
</feature>
<dbReference type="PANTHER" id="PTHR12224:SF0">
    <property type="entry name" value="BETA-1,4-MANNOSYL-GLYCOPROTEIN 4-BETA-N-ACETYLGLUCOSAMINYLTRANSFERASE"/>
    <property type="match status" value="1"/>
</dbReference>
<dbReference type="PANTHER" id="PTHR12224">
    <property type="entry name" value="BETA-1,4-MANNOSYL-GLYCOPROTEIN BETA-1,4-N-ACETYLGLUCOSAMINYL-TRANSFERASE"/>
    <property type="match status" value="1"/>
</dbReference>
<keyword evidence="1" id="KW-1133">Transmembrane helix</keyword>
<dbReference type="GO" id="GO:0016020">
    <property type="term" value="C:membrane"/>
    <property type="evidence" value="ECO:0007669"/>
    <property type="project" value="InterPro"/>
</dbReference>
<dbReference type="EMBL" id="JAODUP010001877">
    <property type="protein sequence ID" value="KAK2139293.1"/>
    <property type="molecule type" value="Genomic_DNA"/>
</dbReference>
<dbReference type="InterPro" id="IPR006813">
    <property type="entry name" value="Glyco_trans_17"/>
</dbReference>
<protein>
    <recommendedName>
        <fullName evidence="4">Beta-1,4-mannosyl-glycoprotein 4-beta-N-acetylglucosaminyltransferase</fullName>
    </recommendedName>
</protein>
<evidence type="ECO:0000256" key="1">
    <source>
        <dbReference type="SAM" id="Phobius"/>
    </source>
</evidence>
<sequence>MAIPHITYTVGWYNVGATEASLGETLDIHLDQVGAVSNTVNGAPSGLLARIGLGSYAFGDIDTVSLRKRAKCFFLLIVTVSVATALQLYSFIINHERSGNRFKELSSLTDEVYRPFESKLYNRILPSIDAVTLGEERNCQSYPWATPNGAFYLTNDDREYFRKIGDILCFVEGTDFLNINSSTSACNCQKGWHGSSCSIPDSVWNSKTGKPHLPQIKPRLKKYPKKLIHAFPFNNEFEFLEARIAEYQDVVDVFMILESNYTANGSAKPLHLLNRLKSGYIRQYACKIVHVFLDYFPDEGIKNGWIIDDLLRDYLSQHGLKHQLKNYNSEDIFFMTDADELPRKETILFLKLHDGYPEPVGHYLTAHTFGFFWISKRPEVHIITSISIGLLTQVLNNKAIHIRSAPHHLKKSPFLNSYLKAHNETQIKLWSFGNPEYTTGWHCSWCCNLNCIRTKLASAQNGDYPRWGDYGEKANLTYIKYLIKSGLWFDNESHLVPRKNTTSHYAPEHFLENYDKYHYILENPYANTKINISLINLNIITTAKKKKTLPGTSIKS</sequence>
<reference evidence="2" key="1">
    <citation type="journal article" date="2023" name="Mol. Biol. Evol.">
        <title>Third-Generation Sequencing Reveals the Adaptive Role of the Epigenome in Three Deep-Sea Polychaetes.</title>
        <authorList>
            <person name="Perez M."/>
            <person name="Aroh O."/>
            <person name="Sun Y."/>
            <person name="Lan Y."/>
            <person name="Juniper S.K."/>
            <person name="Young C.R."/>
            <person name="Angers B."/>
            <person name="Qian P.Y."/>
        </authorList>
    </citation>
    <scope>NUCLEOTIDE SEQUENCE</scope>
    <source>
        <strain evidence="2">P08H-3</strain>
    </source>
</reference>
<evidence type="ECO:0000313" key="3">
    <source>
        <dbReference type="Proteomes" id="UP001208570"/>
    </source>
</evidence>
<dbReference type="GO" id="GO:0003830">
    <property type="term" value="F:beta-1,4-mannosylglycoprotein 4-beta-N-acetylglucosaminyltransferase activity"/>
    <property type="evidence" value="ECO:0007669"/>
    <property type="project" value="InterPro"/>
</dbReference>
<comment type="caution">
    <text evidence="2">The sequence shown here is derived from an EMBL/GenBank/DDBJ whole genome shotgun (WGS) entry which is preliminary data.</text>
</comment>
<evidence type="ECO:0008006" key="4">
    <source>
        <dbReference type="Google" id="ProtNLM"/>
    </source>
</evidence>